<accession>A0A8J5JG10</accession>
<organism evidence="1 2">
    <name type="scientific">Homarus americanus</name>
    <name type="common">American lobster</name>
    <dbReference type="NCBI Taxonomy" id="6706"/>
    <lineage>
        <taxon>Eukaryota</taxon>
        <taxon>Metazoa</taxon>
        <taxon>Ecdysozoa</taxon>
        <taxon>Arthropoda</taxon>
        <taxon>Crustacea</taxon>
        <taxon>Multicrustacea</taxon>
        <taxon>Malacostraca</taxon>
        <taxon>Eumalacostraca</taxon>
        <taxon>Eucarida</taxon>
        <taxon>Decapoda</taxon>
        <taxon>Pleocyemata</taxon>
        <taxon>Astacidea</taxon>
        <taxon>Nephropoidea</taxon>
        <taxon>Nephropidae</taxon>
        <taxon>Homarus</taxon>
    </lineage>
</organism>
<sequence>MAGAEGQRPACLTEAPLLTKCNRATVSSVQVESEIDGIRCPLMIDTASEQTFVRPDVVSHQQLPET</sequence>
<dbReference type="EMBL" id="JAHLQT010037514">
    <property type="protein sequence ID" value="KAG7157482.1"/>
    <property type="molecule type" value="Genomic_DNA"/>
</dbReference>
<protein>
    <submittedName>
        <fullName evidence="1">Uncharacterized protein</fullName>
    </submittedName>
</protein>
<keyword evidence="2" id="KW-1185">Reference proteome</keyword>
<gene>
    <name evidence="1" type="ORF">Hamer_G005925</name>
</gene>
<evidence type="ECO:0000313" key="1">
    <source>
        <dbReference type="EMBL" id="KAG7157482.1"/>
    </source>
</evidence>
<proteinExistence type="predicted"/>
<evidence type="ECO:0000313" key="2">
    <source>
        <dbReference type="Proteomes" id="UP000747542"/>
    </source>
</evidence>
<name>A0A8J5JG10_HOMAM</name>
<comment type="caution">
    <text evidence="1">The sequence shown here is derived from an EMBL/GenBank/DDBJ whole genome shotgun (WGS) entry which is preliminary data.</text>
</comment>
<dbReference type="Proteomes" id="UP000747542">
    <property type="component" value="Unassembled WGS sequence"/>
</dbReference>
<dbReference type="AlphaFoldDB" id="A0A8J5JG10"/>
<reference evidence="1" key="1">
    <citation type="journal article" date="2021" name="Sci. Adv.">
        <title>The American lobster genome reveals insights on longevity, neural, and immune adaptations.</title>
        <authorList>
            <person name="Polinski J.M."/>
            <person name="Zimin A.V."/>
            <person name="Clark K.F."/>
            <person name="Kohn A.B."/>
            <person name="Sadowski N."/>
            <person name="Timp W."/>
            <person name="Ptitsyn A."/>
            <person name="Khanna P."/>
            <person name="Romanova D.Y."/>
            <person name="Williams P."/>
            <person name="Greenwood S.J."/>
            <person name="Moroz L.L."/>
            <person name="Walt D.R."/>
            <person name="Bodnar A.G."/>
        </authorList>
    </citation>
    <scope>NUCLEOTIDE SEQUENCE</scope>
    <source>
        <strain evidence="1">GMGI-L3</strain>
    </source>
</reference>